<dbReference type="PANTHER" id="PTHR19134:SF495">
    <property type="entry name" value="TYROSINE-PROTEIN PHOSPHATASE 69D"/>
    <property type="match status" value="1"/>
</dbReference>
<evidence type="ECO:0000313" key="12">
    <source>
        <dbReference type="Proteomes" id="UP000887561"/>
    </source>
</evidence>
<comment type="subcellular location">
    <subcellularLocation>
        <location evidence="1">Membrane</location>
        <topology evidence="1">Single-pass membrane protein</topology>
    </subcellularLocation>
</comment>
<feature type="region of interest" description="Disordered" evidence="8">
    <location>
        <begin position="832"/>
        <end position="858"/>
    </location>
</feature>
<proteinExistence type="predicted"/>
<evidence type="ECO:0000256" key="8">
    <source>
        <dbReference type="SAM" id="MobiDB-lite"/>
    </source>
</evidence>
<evidence type="ECO:0000259" key="9">
    <source>
        <dbReference type="PROSITE" id="PS50055"/>
    </source>
</evidence>
<feature type="domain" description="Tyrosine-protein phosphatase" evidence="9">
    <location>
        <begin position="588"/>
        <end position="982"/>
    </location>
</feature>
<dbReference type="Pfam" id="PF00102">
    <property type="entry name" value="Y_phosphatase"/>
    <property type="match status" value="3"/>
</dbReference>
<keyword evidence="12" id="KW-1185">Reference proteome</keyword>
<dbReference type="Gene3D" id="2.60.40.10">
    <property type="entry name" value="Immunoglobulins"/>
    <property type="match status" value="2"/>
</dbReference>
<dbReference type="EC" id="3.1.3.48" evidence="2"/>
<dbReference type="PROSITE" id="PS50835">
    <property type="entry name" value="IG_LIKE"/>
    <property type="match status" value="1"/>
</dbReference>
<dbReference type="SMART" id="SM00404">
    <property type="entry name" value="PTPc_motif"/>
    <property type="match status" value="2"/>
</dbReference>
<evidence type="ECO:0000256" key="3">
    <source>
        <dbReference type="ARBA" id="ARBA00022729"/>
    </source>
</evidence>
<dbReference type="InterPro" id="IPR016130">
    <property type="entry name" value="Tyr_Pase_AS"/>
</dbReference>
<feature type="domain" description="Tyrosine specific protein phosphatases" evidence="10">
    <location>
        <begin position="899"/>
        <end position="973"/>
    </location>
</feature>
<evidence type="ECO:0000256" key="4">
    <source>
        <dbReference type="ARBA" id="ARBA00022801"/>
    </source>
</evidence>
<dbReference type="SMART" id="SM00060">
    <property type="entry name" value="FN3"/>
    <property type="match status" value="2"/>
</dbReference>
<evidence type="ECO:0000259" key="11">
    <source>
        <dbReference type="PROSITE" id="PS50835"/>
    </source>
</evidence>
<dbReference type="PRINTS" id="PR00700">
    <property type="entry name" value="PRTYPHPHTASE"/>
</dbReference>
<feature type="domain" description="Tyrosine-protein phosphatase" evidence="9">
    <location>
        <begin position="1091"/>
        <end position="1330"/>
    </location>
</feature>
<keyword evidence="4" id="KW-0378">Hydrolase</keyword>
<dbReference type="InterPro" id="IPR050348">
    <property type="entry name" value="Protein-Tyr_Phosphatase"/>
</dbReference>
<keyword evidence="5" id="KW-0904">Protein phosphatase</keyword>
<dbReference type="SUPFAM" id="SSF52799">
    <property type="entry name" value="(Phosphotyrosine protein) phosphatases II"/>
    <property type="match status" value="2"/>
</dbReference>
<comment type="catalytic activity">
    <reaction evidence="7">
        <text>O-phospho-L-tyrosyl-[protein] + H2O = L-tyrosyl-[protein] + phosphate</text>
        <dbReference type="Rhea" id="RHEA:10684"/>
        <dbReference type="Rhea" id="RHEA-COMP:10136"/>
        <dbReference type="Rhea" id="RHEA-COMP:20101"/>
        <dbReference type="ChEBI" id="CHEBI:15377"/>
        <dbReference type="ChEBI" id="CHEBI:43474"/>
        <dbReference type="ChEBI" id="CHEBI:46858"/>
        <dbReference type="ChEBI" id="CHEBI:61978"/>
        <dbReference type="EC" id="3.1.3.48"/>
    </reaction>
</comment>
<dbReference type="InterPro" id="IPR007110">
    <property type="entry name" value="Ig-like_dom"/>
</dbReference>
<dbReference type="InterPro" id="IPR003961">
    <property type="entry name" value="FN3_dom"/>
</dbReference>
<protein>
    <recommendedName>
        <fullName evidence="2">protein-tyrosine-phosphatase</fullName>
        <ecNumber evidence="2">3.1.3.48</ecNumber>
    </recommendedName>
</protein>
<dbReference type="InterPro" id="IPR003599">
    <property type="entry name" value="Ig_sub"/>
</dbReference>
<dbReference type="InterPro" id="IPR036116">
    <property type="entry name" value="FN3_sf"/>
</dbReference>
<dbReference type="SUPFAM" id="SSF48726">
    <property type="entry name" value="Immunoglobulin"/>
    <property type="match status" value="1"/>
</dbReference>
<feature type="compositionally biased region" description="Polar residues" evidence="8">
    <location>
        <begin position="749"/>
        <end position="765"/>
    </location>
</feature>
<keyword evidence="6" id="KW-0472">Membrane</keyword>
<dbReference type="InterPro" id="IPR029021">
    <property type="entry name" value="Prot-tyrosine_phosphatase-like"/>
</dbReference>
<dbReference type="SUPFAM" id="SSF49265">
    <property type="entry name" value="Fibronectin type III"/>
    <property type="match status" value="2"/>
</dbReference>
<dbReference type="PROSITE" id="PS50056">
    <property type="entry name" value="TYR_PHOSPHATASE_2"/>
    <property type="match status" value="1"/>
</dbReference>
<dbReference type="Proteomes" id="UP000887561">
    <property type="component" value="Unplaced"/>
</dbReference>
<sequence length="1763" mass="200391">MKLLMKCDKRQLNAVISASPSESIYKGTSAQISCCVNVDPRGFIPAEGVYFVQNGTRRREPTDNPYDKFSSDIDTLFAVPTCWVLNIETTQLSDAGVYQCIVQPANTRYRTVNITMEFFVKTPRMIQNIKIFPNETFATISWDSQDEQAFVIDMERVRTGWKTNVKSPVTFSQLSPGTPYTLFIRVAEPQNEFSFTIQISTADGLPDPPVLEEIRLVNVGDENNANIMNKFCEVEWKPPKTSKGQITRYYVQISGRMRHIVSETNLRMDHYPQGKDGCSNYEQDSEHFINPDRSKTNNFYACKYGPLKPNRNYKATIWAENGAGKSNAASFTGQCIMDYAEPEHIDPPEALPRTNISSFSLLLNEPDQSNGPISCYFLAILPLPASLNGLPQRELIAYGTFDESLRNNLLHSTIDNKPFFAYIAESYVRLPKNVKTIVGDGSTSGGVQPCNLPYMQIKANDPALVPDLKYTGFLIVKVNRDPNLYNSSIDNKINWNLDSQGIRHIGRRQLPDPDLAYYGYSDYFTPVILQINGNGMTALEMKGMIKQFWPIKNTSHDMLRPVVPPAPIRASEIPSEYILRHRDSDYQFSQEFELLPRGKNLDHTISERRENIKKNRYNDIKACDSTRVRLKQSTGSPTHSSDYINANFIKGYKGRKVFIATQGPLESTIPEFWRMIWERGCRLVIMVTNLRERGREQCAKYWPDDDEPPLVFNKTLEVAPLDSFYYVDYTLRHFEISDTEPAQIKANGRTFSGTGSTASRYTGSNSPPPMIDEITKNRFVLPINGRNQSPPLNSEITSPSILNAALAAAKGGGGNQMNSSIYSYNSRSSPLDFDRHSSLSPSNAGRHRPDSEYANIASIVRPPSKCSERASMSDGRERRRIMQYHFTSWNDYRAPECSTALLRLICKLRKMDEYNHWPVVIHCSAGVGRTGTFIAIDYVMDQILDTGMADVFGCVTEMRQQRNLMVQSMEQYVFIYKALAEFQLFGDTDLTLSEYKLHYLKLKLPLTQKLSKDGVSAHFPNDSKNSTSAVQFFVNDQRRNLKNYENTNNGIGAVVRAKLKLLRDKEDLNNKIPSNLLCHQQQNCLPPRNKLEAEFQDLSISLEKSKPTDIALKEENASKNRFSVAVPYNYNRVNLQPIIGYDNNTYINASLIKFHRGLLGSVFDYTYPLGPETAFNFWRMINDQQTYTIVMLSTEQDFLPHEMYWPREISKRLVLGKNNELIITLTEEVVLPYFIQRKLHYRFTKTEKGGSSSGRDVLQYSFKQWTSGASIPNSAKSLLDLIGRVLERQSNIPCAGPIILHCRDGSAENGIFCCVSLLVERLRSEQMIDVNRIKYFFVNKKRNYSIDSCEEVVGDFEEEMTNFEQIIGHIVDCKDDYFTMVATDYTNYELYIAPNKRLLMPELNGFYQCTGTISERDDGRIAFAVESIKKLERGCKELEEKMPCQDYQTAQKLICGSSDVSSLFSSSFFGKSLFNPSGNASNSESVKDENGCDLNQTAETITEEPDLNITLKEEDYSDTKENEPVKVENKENVPAIVISLDKGKNIANLFVLGQKGPLIKIAIKSLEAPVQLGQWYSIKLSELKKTKDSSICYNNFAKLLGKQPPLKTKISSSGTVQFLTIAILDKRTENGFFCFKSSHFPFIIDSSCLLNHYEDINEIKKVKRLINGKRMIDKFSVIEPKMLLIVSQENRVMFKAKIEVPLLQNSSSLPFCRSLGIYVKDNYNLLQAKHCGRFINTTIGCLVQPMEIEENLVQFEILHILER</sequence>
<dbReference type="GO" id="GO:0016020">
    <property type="term" value="C:membrane"/>
    <property type="evidence" value="ECO:0007669"/>
    <property type="project" value="UniProtKB-SubCell"/>
</dbReference>
<accession>A0A915NEN8</accession>
<evidence type="ECO:0000256" key="5">
    <source>
        <dbReference type="ARBA" id="ARBA00022912"/>
    </source>
</evidence>
<dbReference type="CDD" id="cd00047">
    <property type="entry name" value="PTPc"/>
    <property type="match status" value="2"/>
</dbReference>
<keyword evidence="3" id="KW-0732">Signal</keyword>
<evidence type="ECO:0000256" key="6">
    <source>
        <dbReference type="ARBA" id="ARBA00023136"/>
    </source>
</evidence>
<dbReference type="InterPro" id="IPR003595">
    <property type="entry name" value="Tyr_Pase_cat"/>
</dbReference>
<name>A0A915NEN8_MELJA</name>
<organism evidence="12 13">
    <name type="scientific">Meloidogyne javanica</name>
    <name type="common">Root-knot nematode worm</name>
    <dbReference type="NCBI Taxonomy" id="6303"/>
    <lineage>
        <taxon>Eukaryota</taxon>
        <taxon>Metazoa</taxon>
        <taxon>Ecdysozoa</taxon>
        <taxon>Nematoda</taxon>
        <taxon>Chromadorea</taxon>
        <taxon>Rhabditida</taxon>
        <taxon>Tylenchina</taxon>
        <taxon>Tylenchomorpha</taxon>
        <taxon>Tylenchoidea</taxon>
        <taxon>Meloidogynidae</taxon>
        <taxon>Meloidogyninae</taxon>
        <taxon>Meloidogyne</taxon>
        <taxon>Meloidogyne incognita group</taxon>
    </lineage>
</organism>
<evidence type="ECO:0000256" key="7">
    <source>
        <dbReference type="ARBA" id="ARBA00051722"/>
    </source>
</evidence>
<feature type="domain" description="Ig-like" evidence="11">
    <location>
        <begin position="13"/>
        <end position="113"/>
    </location>
</feature>
<dbReference type="InterPro" id="IPR013783">
    <property type="entry name" value="Ig-like_fold"/>
</dbReference>
<dbReference type="WBParaSite" id="scaffold9910_cov208.g14358">
    <property type="protein sequence ID" value="scaffold9910_cov208.g14358"/>
    <property type="gene ID" value="scaffold9910_cov208.g14358"/>
</dbReference>
<reference evidence="13" key="1">
    <citation type="submission" date="2022-11" db="UniProtKB">
        <authorList>
            <consortium name="WormBaseParasite"/>
        </authorList>
    </citation>
    <scope>IDENTIFICATION</scope>
</reference>
<evidence type="ECO:0000313" key="13">
    <source>
        <dbReference type="WBParaSite" id="scaffold9910_cov208.g14358"/>
    </source>
</evidence>
<dbReference type="GO" id="GO:0004725">
    <property type="term" value="F:protein tyrosine phosphatase activity"/>
    <property type="evidence" value="ECO:0007669"/>
    <property type="project" value="UniProtKB-EC"/>
</dbReference>
<dbReference type="PROSITE" id="PS50055">
    <property type="entry name" value="TYR_PHOSPHATASE_PTP"/>
    <property type="match status" value="2"/>
</dbReference>
<dbReference type="PANTHER" id="PTHR19134">
    <property type="entry name" value="RECEPTOR-TYPE TYROSINE-PROTEIN PHOSPHATASE"/>
    <property type="match status" value="1"/>
</dbReference>
<evidence type="ECO:0000256" key="2">
    <source>
        <dbReference type="ARBA" id="ARBA00013064"/>
    </source>
</evidence>
<dbReference type="InterPro" id="IPR000387">
    <property type="entry name" value="Tyr_Pase_dom"/>
</dbReference>
<dbReference type="Gene3D" id="3.90.190.10">
    <property type="entry name" value="Protein tyrosine phosphatase superfamily"/>
    <property type="match status" value="3"/>
</dbReference>
<dbReference type="InterPro" id="IPR036179">
    <property type="entry name" value="Ig-like_dom_sf"/>
</dbReference>
<dbReference type="SMART" id="SM00409">
    <property type="entry name" value="IG"/>
    <property type="match status" value="1"/>
</dbReference>
<dbReference type="SMART" id="SM00194">
    <property type="entry name" value="PTPc"/>
    <property type="match status" value="2"/>
</dbReference>
<feature type="region of interest" description="Disordered" evidence="8">
    <location>
        <begin position="745"/>
        <end position="769"/>
    </location>
</feature>
<evidence type="ECO:0000256" key="1">
    <source>
        <dbReference type="ARBA" id="ARBA00004167"/>
    </source>
</evidence>
<evidence type="ECO:0000259" key="10">
    <source>
        <dbReference type="PROSITE" id="PS50056"/>
    </source>
</evidence>
<dbReference type="PROSITE" id="PS00383">
    <property type="entry name" value="TYR_PHOSPHATASE_1"/>
    <property type="match status" value="1"/>
</dbReference>
<dbReference type="InterPro" id="IPR000242">
    <property type="entry name" value="PTP_cat"/>
</dbReference>